<protein>
    <submittedName>
        <fullName evidence="2">Putative secreted protein</fullName>
    </submittedName>
</protein>
<dbReference type="AlphaFoldDB" id="A0A6G5A2A3"/>
<accession>A0A6G5A2A3</accession>
<proteinExistence type="predicted"/>
<name>A0A6G5A2A3_RHIMP</name>
<sequence length="72" mass="7885">MTACFQVLHFYTFKVCLGAVHLSAGETSQAFAGVVVSSDAEVTTPARDCHVMVWNAFFPPLQSRSFEQRCGV</sequence>
<evidence type="ECO:0000256" key="1">
    <source>
        <dbReference type="SAM" id="SignalP"/>
    </source>
</evidence>
<feature type="chain" id="PRO_5026063262" evidence="1">
    <location>
        <begin position="19"/>
        <end position="72"/>
    </location>
</feature>
<organism evidence="2">
    <name type="scientific">Rhipicephalus microplus</name>
    <name type="common">Cattle tick</name>
    <name type="synonym">Boophilus microplus</name>
    <dbReference type="NCBI Taxonomy" id="6941"/>
    <lineage>
        <taxon>Eukaryota</taxon>
        <taxon>Metazoa</taxon>
        <taxon>Ecdysozoa</taxon>
        <taxon>Arthropoda</taxon>
        <taxon>Chelicerata</taxon>
        <taxon>Arachnida</taxon>
        <taxon>Acari</taxon>
        <taxon>Parasitiformes</taxon>
        <taxon>Ixodida</taxon>
        <taxon>Ixodoidea</taxon>
        <taxon>Ixodidae</taxon>
        <taxon>Rhipicephalinae</taxon>
        <taxon>Rhipicephalus</taxon>
        <taxon>Boophilus</taxon>
    </lineage>
</organism>
<evidence type="ECO:0000313" key="2">
    <source>
        <dbReference type="EMBL" id="NIE45142.1"/>
    </source>
</evidence>
<reference evidence="2" key="1">
    <citation type="submission" date="2020-03" db="EMBL/GenBank/DDBJ databases">
        <title>A transcriptome and proteome of the tick Rhipicephalus microplus shaped by the genetic composition of its hosts and developmental stage.</title>
        <authorList>
            <person name="Garcia G.R."/>
            <person name="Ribeiro J.M.C."/>
            <person name="Maruyama S.R."/>
            <person name="Gardinasse L.G."/>
            <person name="Nelson K."/>
            <person name="Ferreira B.R."/>
            <person name="Andrade T.G."/>
            <person name="Santos I.K.F.M."/>
        </authorList>
    </citation>
    <scope>NUCLEOTIDE SEQUENCE</scope>
    <source>
        <strain evidence="2">NSGR</strain>
        <tissue evidence="2">Salivary glands</tissue>
    </source>
</reference>
<dbReference type="EMBL" id="GIKN01002869">
    <property type="protein sequence ID" value="NIE45142.1"/>
    <property type="molecule type" value="Transcribed_RNA"/>
</dbReference>
<keyword evidence="1" id="KW-0732">Signal</keyword>
<feature type="signal peptide" evidence="1">
    <location>
        <begin position="1"/>
        <end position="18"/>
    </location>
</feature>